<evidence type="ECO:0000313" key="1">
    <source>
        <dbReference type="EMBL" id="KGQ33931.1"/>
    </source>
</evidence>
<name>A0A0A2Y143_9PAST</name>
<dbReference type="AlphaFoldDB" id="A0A0A2Y143"/>
<evidence type="ECO:0000313" key="2">
    <source>
        <dbReference type="Proteomes" id="UP000030526"/>
    </source>
</evidence>
<dbReference type="RefSeq" id="WP_039081803.1">
    <property type="nucleotide sequence ID" value="NZ_JPXS01000011.1"/>
</dbReference>
<comment type="caution">
    <text evidence="1">The sequence shown here is derived from an EMBL/GenBank/DDBJ whole genome shotgun (WGS) entry which is preliminary data.</text>
</comment>
<organism evidence="1 2">
    <name type="scientific">Gallibacterium anatis</name>
    <dbReference type="NCBI Taxonomy" id="750"/>
    <lineage>
        <taxon>Bacteria</taxon>
        <taxon>Pseudomonadati</taxon>
        <taxon>Pseudomonadota</taxon>
        <taxon>Gammaproteobacteria</taxon>
        <taxon>Pasteurellales</taxon>
        <taxon>Pasteurellaceae</taxon>
        <taxon>Gallibacterium</taxon>
    </lineage>
</organism>
<protein>
    <submittedName>
        <fullName evidence="1">Uncharacterized protein</fullName>
    </submittedName>
</protein>
<gene>
    <name evidence="1" type="ORF">JP32_01830</name>
</gene>
<reference evidence="1 2" key="1">
    <citation type="submission" date="2014-08" db="EMBL/GenBank/DDBJ databases">
        <title>Chaperone-usher fimbriae in a diverse selection of Gallibacterium genomes.</title>
        <authorList>
            <person name="Kudirkiene E."/>
            <person name="Bager R.J."/>
            <person name="Johnson T.J."/>
            <person name="Bojesen A.M."/>
        </authorList>
    </citation>
    <scope>NUCLEOTIDE SEQUENCE [LARGE SCALE GENOMIC DNA]</scope>
    <source>
        <strain evidence="1 2">20558/3kl.</strain>
    </source>
</reference>
<accession>A0A0A2Y143</accession>
<dbReference type="Proteomes" id="UP000030526">
    <property type="component" value="Unassembled WGS sequence"/>
</dbReference>
<dbReference type="EMBL" id="JPXS01000011">
    <property type="protein sequence ID" value="KGQ33931.1"/>
    <property type="molecule type" value="Genomic_DNA"/>
</dbReference>
<sequence length="108" mass="12450">MDIKDLKIYRGDDTIFTVRIEALPNFSLQEAELKMTLKSKLNIEQITLSTTDNSINVLSDNVLQLIFSHQLTKNVKSTTWHYDLQMTKNDIVRTLVRGKVIIEPDVTE</sequence>
<proteinExistence type="predicted"/>